<dbReference type="Proteomes" id="UP000276834">
    <property type="component" value="Unassembled WGS sequence"/>
</dbReference>
<dbReference type="AlphaFoldDB" id="A0A3L8STY3"/>
<reference evidence="1 2" key="1">
    <citation type="journal article" date="2018" name="Proc. R. Soc. B">
        <title>A non-coding region near Follistatin controls head colour polymorphism in the Gouldian finch.</title>
        <authorList>
            <person name="Toomey M.B."/>
            <person name="Marques C.I."/>
            <person name="Andrade P."/>
            <person name="Araujo P.M."/>
            <person name="Sabatino S."/>
            <person name="Gazda M.A."/>
            <person name="Afonso S."/>
            <person name="Lopes R.J."/>
            <person name="Corbo J.C."/>
            <person name="Carneiro M."/>
        </authorList>
    </citation>
    <scope>NUCLEOTIDE SEQUENCE [LARGE SCALE GENOMIC DNA]</scope>
    <source>
        <strain evidence="1">Red01</strain>
        <tissue evidence="1">Muscle</tissue>
    </source>
</reference>
<gene>
    <name evidence="1" type="ORF">DV515_00003226</name>
</gene>
<organism evidence="1 2">
    <name type="scientific">Chloebia gouldiae</name>
    <name type="common">Gouldian finch</name>
    <name type="synonym">Erythrura gouldiae</name>
    <dbReference type="NCBI Taxonomy" id="44316"/>
    <lineage>
        <taxon>Eukaryota</taxon>
        <taxon>Metazoa</taxon>
        <taxon>Chordata</taxon>
        <taxon>Craniata</taxon>
        <taxon>Vertebrata</taxon>
        <taxon>Euteleostomi</taxon>
        <taxon>Archelosauria</taxon>
        <taxon>Archosauria</taxon>
        <taxon>Dinosauria</taxon>
        <taxon>Saurischia</taxon>
        <taxon>Theropoda</taxon>
        <taxon>Coelurosauria</taxon>
        <taxon>Aves</taxon>
        <taxon>Neognathae</taxon>
        <taxon>Neoaves</taxon>
        <taxon>Telluraves</taxon>
        <taxon>Australaves</taxon>
        <taxon>Passeriformes</taxon>
        <taxon>Passeroidea</taxon>
        <taxon>Passeridae</taxon>
        <taxon>Chloebia</taxon>
    </lineage>
</organism>
<comment type="caution">
    <text evidence="1">The sequence shown here is derived from an EMBL/GenBank/DDBJ whole genome shotgun (WGS) entry which is preliminary data.</text>
</comment>
<name>A0A3L8STY3_CHLGU</name>
<proteinExistence type="predicted"/>
<evidence type="ECO:0000313" key="2">
    <source>
        <dbReference type="Proteomes" id="UP000276834"/>
    </source>
</evidence>
<accession>A0A3L8STY3</accession>
<evidence type="ECO:0000313" key="1">
    <source>
        <dbReference type="EMBL" id="RLW08279.1"/>
    </source>
</evidence>
<keyword evidence="2" id="KW-1185">Reference proteome</keyword>
<sequence>MERKQTEEKTPKQKSGQVVFSTAAMNFNLELKKTHQMFHNPNKLKVCVLNLEFLLATGLEYHYERVYIL</sequence>
<protein>
    <submittedName>
        <fullName evidence="1">Uncharacterized protein</fullName>
    </submittedName>
</protein>
<dbReference type="EMBL" id="QUSF01000006">
    <property type="protein sequence ID" value="RLW08279.1"/>
    <property type="molecule type" value="Genomic_DNA"/>
</dbReference>